<dbReference type="AlphaFoldDB" id="A0A562V8S4"/>
<proteinExistence type="predicted"/>
<reference evidence="2 3" key="1">
    <citation type="submission" date="2019-07" db="EMBL/GenBank/DDBJ databases">
        <title>Genomic Encyclopedia of Archaeal and Bacterial Type Strains, Phase II (KMG-II): from individual species to whole genera.</title>
        <authorList>
            <person name="Goeker M."/>
        </authorList>
    </citation>
    <scope>NUCLEOTIDE SEQUENCE [LARGE SCALE GENOMIC DNA]</scope>
    <source>
        <strain evidence="2 3">ATCC BAA-1139</strain>
    </source>
</reference>
<comment type="caution">
    <text evidence="2">The sequence shown here is derived from an EMBL/GenBank/DDBJ whole genome shotgun (WGS) entry which is preliminary data.</text>
</comment>
<dbReference type="OrthoDB" id="5398706at2"/>
<name>A0A562V8S4_9BACT</name>
<protein>
    <recommendedName>
        <fullName evidence="4">DUF3828 domain-containing protein</fullName>
    </recommendedName>
</protein>
<organism evidence="2 3">
    <name type="scientific">Geobacter argillaceus</name>
    <dbReference type="NCBI Taxonomy" id="345631"/>
    <lineage>
        <taxon>Bacteria</taxon>
        <taxon>Pseudomonadati</taxon>
        <taxon>Thermodesulfobacteriota</taxon>
        <taxon>Desulfuromonadia</taxon>
        <taxon>Geobacterales</taxon>
        <taxon>Geobacteraceae</taxon>
        <taxon>Geobacter</taxon>
    </lineage>
</organism>
<feature type="chain" id="PRO_5022043714" description="DUF3828 domain-containing protein" evidence="1">
    <location>
        <begin position="22"/>
        <end position="164"/>
    </location>
</feature>
<gene>
    <name evidence="2" type="ORF">JN12_03472</name>
</gene>
<evidence type="ECO:0000313" key="3">
    <source>
        <dbReference type="Proteomes" id="UP000319449"/>
    </source>
</evidence>
<dbReference type="Proteomes" id="UP000319449">
    <property type="component" value="Unassembled WGS sequence"/>
</dbReference>
<dbReference type="EMBL" id="VLLN01000029">
    <property type="protein sequence ID" value="TWJ14299.1"/>
    <property type="molecule type" value="Genomic_DNA"/>
</dbReference>
<evidence type="ECO:0000256" key="1">
    <source>
        <dbReference type="SAM" id="SignalP"/>
    </source>
</evidence>
<sequence length="164" mass="19223">MCRKWFRIVNLLLSCVLLVSAVGCDRKPVVGDDFRSRIRRYDQYIGELFSTYDLKPLRDSLTESHFNRLDHRLTGFKNANRRMKSTVQQIEFLEFKDDGTGKTGFPRALVKTRETWDVRHIDGRTGQVVKEVKGLVYDLLYEFELHDGMWQIDAVNVLKEIPPK</sequence>
<dbReference type="RefSeq" id="WP_145025101.1">
    <property type="nucleotide sequence ID" value="NZ_VLLN01000029.1"/>
</dbReference>
<feature type="signal peptide" evidence="1">
    <location>
        <begin position="1"/>
        <end position="21"/>
    </location>
</feature>
<dbReference type="PROSITE" id="PS51257">
    <property type="entry name" value="PROKAR_LIPOPROTEIN"/>
    <property type="match status" value="1"/>
</dbReference>
<accession>A0A562V8S4</accession>
<keyword evidence="1" id="KW-0732">Signal</keyword>
<evidence type="ECO:0008006" key="4">
    <source>
        <dbReference type="Google" id="ProtNLM"/>
    </source>
</evidence>
<keyword evidence="3" id="KW-1185">Reference proteome</keyword>
<evidence type="ECO:0000313" key="2">
    <source>
        <dbReference type="EMBL" id="TWJ14299.1"/>
    </source>
</evidence>